<keyword evidence="2" id="KW-1185">Reference proteome</keyword>
<dbReference type="EMBL" id="LT629774">
    <property type="protein sequence ID" value="SDS91631.1"/>
    <property type="molecule type" value="Genomic_DNA"/>
</dbReference>
<name>A0A1H1W4N8_9FLAO</name>
<dbReference type="InterPro" id="IPR008886">
    <property type="entry name" value="UPF0227/Esterase_YqiA"/>
</dbReference>
<reference evidence="1 2" key="1">
    <citation type="submission" date="2016-10" db="EMBL/GenBank/DDBJ databases">
        <authorList>
            <person name="Varghese N."/>
            <person name="Submissions S."/>
        </authorList>
    </citation>
    <scope>NUCLEOTIDE SEQUENCE [LARGE SCALE GENOMIC DNA]</scope>
    <source>
        <strain evidence="1 2">RHA_55</strain>
    </source>
</reference>
<dbReference type="Gene3D" id="3.40.50.1820">
    <property type="entry name" value="alpha/beta hydrolase"/>
    <property type="match status" value="1"/>
</dbReference>
<sequence length="168" mass="18913">MNILYIHGLNGSLSPEKRALLEPYGEIFSPAIDYESNPNAIATLITTYKTRAIDIVMGSSMGGFTGYYVSNMFQCPALLFNPALAERSVPQNLVDIPHPTSVYKQIVLGTKDAIVNPKHTLNFLSETLVFHPHYNLRIYNHLAHRIPLTVFKDEITVFFKHLSDANYT</sequence>
<dbReference type="AlphaFoldDB" id="A0A1H1W4N8"/>
<evidence type="ECO:0008006" key="3">
    <source>
        <dbReference type="Google" id="ProtNLM"/>
    </source>
</evidence>
<dbReference type="Pfam" id="PF05728">
    <property type="entry name" value="UPF0227"/>
    <property type="match status" value="1"/>
</dbReference>
<dbReference type="Proteomes" id="UP000198963">
    <property type="component" value="Chromosome I"/>
</dbReference>
<evidence type="ECO:0000313" key="2">
    <source>
        <dbReference type="Proteomes" id="UP000198963"/>
    </source>
</evidence>
<dbReference type="InterPro" id="IPR029058">
    <property type="entry name" value="AB_hydrolase_fold"/>
</dbReference>
<proteinExistence type="predicted"/>
<dbReference type="SUPFAM" id="SSF53474">
    <property type="entry name" value="alpha/beta-Hydrolases"/>
    <property type="match status" value="1"/>
</dbReference>
<organism evidence="1 2">
    <name type="scientific">Winogradskyella sediminis</name>
    <dbReference type="NCBI Taxonomy" id="1382466"/>
    <lineage>
        <taxon>Bacteria</taxon>
        <taxon>Pseudomonadati</taxon>
        <taxon>Bacteroidota</taxon>
        <taxon>Flavobacteriia</taxon>
        <taxon>Flavobacteriales</taxon>
        <taxon>Flavobacteriaceae</taxon>
        <taxon>Winogradskyella</taxon>
    </lineage>
</organism>
<evidence type="ECO:0000313" key="1">
    <source>
        <dbReference type="EMBL" id="SDS91631.1"/>
    </source>
</evidence>
<gene>
    <name evidence="1" type="ORF">SAMN04489797_2747</name>
</gene>
<dbReference type="RefSeq" id="WP_092447219.1">
    <property type="nucleotide sequence ID" value="NZ_LT629774.1"/>
</dbReference>
<accession>A0A1H1W4N8</accession>
<protein>
    <recommendedName>
        <fullName evidence="3">Alpha/beta hydrolase family protein</fullName>
    </recommendedName>
</protein>